<accession>A0ABU8DVV1</accession>
<sequence>MTTAPTRPSSTAAHSRPRLHEDVAETPTARRVKHVHRLGALTVAAVLAVFGLLGFVGGLDYFSTDGGQVAGLSSNGLLSTVSLLTAAVLVAGAAKGGRVAGIVMTGVGTAFLLSAFWHLFVLNTQLNVLAFAMANVVFSIVVGLLLLTLGLYGRVSGNLPEDNPYRANLEAGLQPPQEEPDLPARTPQERMAEAAIREAEIAVAEHRATAAQLAGVEAMRGERTKTGRRRIWMELTTH</sequence>
<dbReference type="RefSeq" id="WP_336405098.1">
    <property type="nucleotide sequence ID" value="NZ_JBAPLU010000015.1"/>
</dbReference>
<keyword evidence="2" id="KW-0812">Transmembrane</keyword>
<gene>
    <name evidence="3" type="ORF">TEK04_14700</name>
</gene>
<comment type="caution">
    <text evidence="3">The sequence shown here is derived from an EMBL/GenBank/DDBJ whole genome shotgun (WGS) entry which is preliminary data.</text>
</comment>
<proteinExistence type="predicted"/>
<evidence type="ECO:0000256" key="2">
    <source>
        <dbReference type="SAM" id="Phobius"/>
    </source>
</evidence>
<reference evidence="3 4" key="1">
    <citation type="submission" date="2024-03" db="EMBL/GenBank/DDBJ databases">
        <title>Draft genome sequence of Klenkia sp. LSe6-5.</title>
        <authorList>
            <person name="Duangmal K."/>
            <person name="Chantavorakit T."/>
        </authorList>
    </citation>
    <scope>NUCLEOTIDE SEQUENCE [LARGE SCALE GENOMIC DNA]</scope>
    <source>
        <strain evidence="3 4">LSe6-5</strain>
    </source>
</reference>
<feature type="transmembrane region" description="Helical" evidence="2">
    <location>
        <begin position="38"/>
        <end position="56"/>
    </location>
</feature>
<feature type="transmembrane region" description="Helical" evidence="2">
    <location>
        <begin position="101"/>
        <end position="122"/>
    </location>
</feature>
<feature type="region of interest" description="Disordered" evidence="1">
    <location>
        <begin position="1"/>
        <end position="26"/>
    </location>
</feature>
<keyword evidence="2" id="KW-0472">Membrane</keyword>
<name>A0ABU8DVV1_9ACTN</name>
<evidence type="ECO:0000313" key="4">
    <source>
        <dbReference type="Proteomes" id="UP001361570"/>
    </source>
</evidence>
<feature type="transmembrane region" description="Helical" evidence="2">
    <location>
        <begin position="128"/>
        <end position="152"/>
    </location>
</feature>
<dbReference type="EMBL" id="JBAPLU010000015">
    <property type="protein sequence ID" value="MEI4272975.1"/>
    <property type="molecule type" value="Genomic_DNA"/>
</dbReference>
<keyword evidence="2" id="KW-1133">Transmembrane helix</keyword>
<dbReference type="Proteomes" id="UP001361570">
    <property type="component" value="Unassembled WGS sequence"/>
</dbReference>
<keyword evidence="4" id="KW-1185">Reference proteome</keyword>
<evidence type="ECO:0000313" key="3">
    <source>
        <dbReference type="EMBL" id="MEI4272975.1"/>
    </source>
</evidence>
<dbReference type="Pfam" id="PF14325">
    <property type="entry name" value="DUF4383"/>
    <property type="match status" value="1"/>
</dbReference>
<evidence type="ECO:0000256" key="1">
    <source>
        <dbReference type="SAM" id="MobiDB-lite"/>
    </source>
</evidence>
<organism evidence="3 4">
    <name type="scientific">Klenkia sesuvii</name>
    <dbReference type="NCBI Taxonomy" id="3103137"/>
    <lineage>
        <taxon>Bacteria</taxon>
        <taxon>Bacillati</taxon>
        <taxon>Actinomycetota</taxon>
        <taxon>Actinomycetes</taxon>
        <taxon>Geodermatophilales</taxon>
        <taxon>Geodermatophilaceae</taxon>
        <taxon>Klenkia</taxon>
    </lineage>
</organism>
<protein>
    <submittedName>
        <fullName evidence="3">DUF4383 domain-containing protein</fullName>
    </submittedName>
</protein>
<feature type="transmembrane region" description="Helical" evidence="2">
    <location>
        <begin position="76"/>
        <end position="94"/>
    </location>
</feature>
<feature type="compositionally biased region" description="Low complexity" evidence="1">
    <location>
        <begin position="1"/>
        <end position="13"/>
    </location>
</feature>